<proteinExistence type="predicted"/>
<feature type="region of interest" description="Disordered" evidence="1">
    <location>
        <begin position="1255"/>
        <end position="1313"/>
    </location>
</feature>
<feature type="compositionally biased region" description="Low complexity" evidence="1">
    <location>
        <begin position="73"/>
        <end position="83"/>
    </location>
</feature>
<feature type="region of interest" description="Disordered" evidence="1">
    <location>
        <begin position="1517"/>
        <end position="1555"/>
    </location>
</feature>
<keyword evidence="3" id="KW-1185">Reference proteome</keyword>
<dbReference type="GeneID" id="120822371"/>
<feature type="compositionally biased region" description="Polar residues" evidence="1">
    <location>
        <begin position="1268"/>
        <end position="1287"/>
    </location>
</feature>
<organism evidence="2 3">
    <name type="scientific">Gasterosteus aculeatus aculeatus</name>
    <name type="common">three-spined stickleback</name>
    <dbReference type="NCBI Taxonomy" id="481459"/>
    <lineage>
        <taxon>Eukaryota</taxon>
        <taxon>Metazoa</taxon>
        <taxon>Chordata</taxon>
        <taxon>Craniata</taxon>
        <taxon>Vertebrata</taxon>
        <taxon>Euteleostomi</taxon>
        <taxon>Actinopterygii</taxon>
        <taxon>Neopterygii</taxon>
        <taxon>Teleostei</taxon>
        <taxon>Neoteleostei</taxon>
        <taxon>Acanthomorphata</taxon>
        <taxon>Eupercaria</taxon>
        <taxon>Perciformes</taxon>
        <taxon>Cottioidei</taxon>
        <taxon>Gasterosteales</taxon>
        <taxon>Gasterosteidae</taxon>
        <taxon>Gasterosteus</taxon>
    </lineage>
</organism>
<feature type="compositionally biased region" description="Polar residues" evidence="1">
    <location>
        <begin position="143"/>
        <end position="153"/>
    </location>
</feature>
<feature type="region of interest" description="Disordered" evidence="1">
    <location>
        <begin position="1142"/>
        <end position="1193"/>
    </location>
</feature>
<evidence type="ECO:0000313" key="2">
    <source>
        <dbReference type="Ensembl" id="ENSGACP00000065158.1"/>
    </source>
</evidence>
<feature type="region of interest" description="Disordered" evidence="1">
    <location>
        <begin position="978"/>
        <end position="1039"/>
    </location>
</feature>
<reference evidence="2" key="3">
    <citation type="submission" date="2025-09" db="UniProtKB">
        <authorList>
            <consortium name="Ensembl"/>
        </authorList>
    </citation>
    <scope>IDENTIFICATION</scope>
</reference>
<feature type="compositionally biased region" description="Low complexity" evidence="1">
    <location>
        <begin position="983"/>
        <end position="1009"/>
    </location>
</feature>
<dbReference type="Proteomes" id="UP000007635">
    <property type="component" value="Chromosome VII"/>
</dbReference>
<reference evidence="2" key="2">
    <citation type="submission" date="2025-08" db="UniProtKB">
        <authorList>
            <consortium name="Ensembl"/>
        </authorList>
    </citation>
    <scope>IDENTIFICATION</scope>
</reference>
<dbReference type="SUPFAM" id="SSF54928">
    <property type="entry name" value="RNA-binding domain, RBD"/>
    <property type="match status" value="1"/>
</dbReference>
<dbReference type="InterPro" id="IPR035979">
    <property type="entry name" value="RBD_domain_sf"/>
</dbReference>
<reference evidence="2 3" key="1">
    <citation type="journal article" date="2021" name="G3 (Bethesda)">
        <title>Improved contiguity of the threespine stickleback genome using long-read sequencing.</title>
        <authorList>
            <person name="Nath S."/>
            <person name="Shaw D.E."/>
            <person name="White M.A."/>
        </authorList>
    </citation>
    <scope>NUCLEOTIDE SEQUENCE [LARGE SCALE GENOMIC DNA]</scope>
    <source>
        <strain evidence="2 3">Lake Benthic</strain>
    </source>
</reference>
<feature type="compositionally biased region" description="Basic and acidic residues" evidence="1">
    <location>
        <begin position="600"/>
        <end position="653"/>
    </location>
</feature>
<evidence type="ECO:0008006" key="4">
    <source>
        <dbReference type="Google" id="ProtNLM"/>
    </source>
</evidence>
<feature type="compositionally biased region" description="Low complexity" evidence="1">
    <location>
        <begin position="35"/>
        <end position="49"/>
    </location>
</feature>
<dbReference type="GO" id="GO:0003676">
    <property type="term" value="F:nucleic acid binding"/>
    <property type="evidence" value="ECO:0007669"/>
    <property type="project" value="InterPro"/>
</dbReference>
<dbReference type="InterPro" id="IPR012677">
    <property type="entry name" value="Nucleotide-bd_a/b_plait_sf"/>
</dbReference>
<feature type="region of interest" description="Disordered" evidence="1">
    <location>
        <begin position="1"/>
        <end position="158"/>
    </location>
</feature>
<feature type="compositionally biased region" description="Basic and acidic residues" evidence="1">
    <location>
        <begin position="662"/>
        <end position="931"/>
    </location>
</feature>
<evidence type="ECO:0000256" key="1">
    <source>
        <dbReference type="SAM" id="MobiDB-lite"/>
    </source>
</evidence>
<feature type="compositionally biased region" description="Polar residues" evidence="1">
    <location>
        <begin position="10"/>
        <end position="20"/>
    </location>
</feature>
<feature type="compositionally biased region" description="Polar residues" evidence="1">
    <location>
        <begin position="1020"/>
        <end position="1029"/>
    </location>
</feature>
<dbReference type="Gene3D" id="3.30.70.330">
    <property type="match status" value="2"/>
</dbReference>
<feature type="compositionally biased region" description="Polar residues" evidence="1">
    <location>
        <begin position="372"/>
        <end position="398"/>
    </location>
</feature>
<feature type="compositionally biased region" description="Polar residues" evidence="1">
    <location>
        <begin position="438"/>
        <end position="455"/>
    </location>
</feature>
<feature type="region of interest" description="Disordered" evidence="1">
    <location>
        <begin position="248"/>
        <end position="336"/>
    </location>
</feature>
<name>A0AAQ4RQG0_GASAC</name>
<sequence>MSRPLRYASGDQSSTAQGQHGPTGAQAEEDPPGPGSSISSSVNSAHSGGTPPPMSCRPERSRVASRSIDVQIGRARAGAGLLGKSTLQPRGRRVTGIQRERLSSATGMVSYPVPSTYASKGHGHPGMEIASDPSRPREDEPSKLSSALSSNPPSRGDSVLMVSIDRKHVTLSLPVLSTSESPLSDTPATPTPPSRLSVSESASNILRRFGLEQEDLDHLVSYPEDQITPASLPFILRQIGIEKTERALGASRCKARPEPQPAPSQSVVGGDGVSHPGRAARFQEESSSAVLEPSKVTDGGRGDECVEGAAGEVGSVSRETCGGIGSTSPADAAGNKTEVESVALGLSRDQAGPASSLGPLNASKLSCAASPISDQTQMQTQANRQTLPGSSSMPSTAVESEAADPVDPLIDQESSPGHRSASPKPDPVLVGSSDHDCQSTAQVSQTISLPASSAAESVARLPSVPACPPPAACPPAQPVPGPSDVTHPTPPSSDQPPAAEKVSVSKGVPSAATMSDGAAATPGRFPHTCRPCRSKCLQMKDWISHQNTDLHLERCKHLRLRYPEWDGEIPSSRSRSPHSSRSQSGSRPTSSRYRSCLTSPERRRDDKGSLPRRRDERRSTSRSRDERRSTSRSRDDKRSTSRSRDDKRSTSRSRDKRRSTLRSRDDKRSTSRSRDDKRSTSRSRDDKRSTSRSRDDKRSTSRSRDDKRSTSRSRDDKQSTSKGKDDKRSTSRSRDERRSTSRSRDERRSTSKGKDDKRSTSRSRDERRSTLRSRDDKRSTLRSKDDKRSTSRSRDDKRSTSRSRDDKRSTSRSRDERRSTSKGKDDKRSTSRSRDERRSTSRSRDERRSTSRSRDERRSTLRSRDERRSTSRSRDERRSTLRSRDNKRSTLRRRDERRSTLRSRDNKRSTLRRRDERRLPGRRTIERRGSSSDESSSAPCKKLAEKLLKNSAVDLLSKPSDLDALLQTLAPIVLAELAKRKSPSPSSSSSSSSSSYSPGETSSSPAASSSPPPPKKRLTQKPSEASSSPKAECGKPSPPTMVKLTGIHASLSRSDVLAAVQHFGKTKSFLLFPSKLEAIVCFENKEDATKLKSLKSLDVKGIRITVFEGKKAVCHRKQKPLITAAAASSIFTPEGAVTRKVLLPTPDGPPLEWPEKPPPAPPGARKGPFEGRGSASEGSRVSCAHGPEAACHTRPPLTVGEIIEKHLSRERMKHFKKENVSLESEIKCFEEDAKKSNSPMSSDLKGIKVTVAGGKKTVTKEQKKPLTRSASSSVHHNTPTRKVSQTLDPAGAEEEEAAEAEPGGFGRRSPRQAAAGAVSAATVGERVEKHLRRYRLRLFEEESVFGEQDLPRHCKLLLITNLPPYHHGSYTEEELAALLAPFGFRYAEDSIFVVPQTCMAFFQVPAVGVTQEIMKASARDGVFFKRSKLVFSAVAGGVAMTPNVQDDGQRIVFIRDISTKESSELRDALNKIQSVKNFLPLLNQAFVEFKTVRDADRLGVWYGLLRRAPGHQVHRLKAPSAGLKSAPPPKLPGNALPDGTDAVAGATVPPTTSGVPRGSVGPFWVTTRTHPFLFPTRSPWFIIPDFLTSRTQNNLMKAVRGPKIPTVMLTGLPEGNYRHEDVAELVRPYFPGWSLYSAYYDVVVLPLQRRAFVFFADWSSCCSFVRDHIRNPVAVGLRPLTAHFVLEDISPFSTEEAMYATLMTWSNAGVPEPEGLEERLLCVETSETSPHVTRAVVGAVASVASLAGFLPLANRICIEMSDAGGVTEVVEKHRDCFLWMKNAAVWNSVLRVESLKSLKRRLEDPDEVVNIEAHAVKSKIILIE</sequence>
<protein>
    <recommendedName>
        <fullName evidence="4">Matrin-type domain-containing protein</fullName>
    </recommendedName>
</protein>
<feature type="compositionally biased region" description="Pro residues" evidence="1">
    <location>
        <begin position="465"/>
        <end position="481"/>
    </location>
</feature>
<dbReference type="RefSeq" id="XP_040037921.1">
    <property type="nucleotide sequence ID" value="XM_040181987.1"/>
</dbReference>
<feature type="region of interest" description="Disordered" evidence="1">
    <location>
        <begin position="368"/>
        <end position="527"/>
    </location>
</feature>
<accession>A0AAQ4RQG0</accession>
<dbReference type="Ensembl" id="ENSGACT00000048122.1">
    <property type="protein sequence ID" value="ENSGACP00000065158.1"/>
    <property type="gene ID" value="ENSGACG00000026892.1"/>
</dbReference>
<feature type="compositionally biased region" description="Low complexity" evidence="1">
    <location>
        <begin position="570"/>
        <end position="592"/>
    </location>
</feature>
<feature type="compositionally biased region" description="Pro residues" evidence="1">
    <location>
        <begin position="1146"/>
        <end position="1162"/>
    </location>
</feature>
<evidence type="ECO:0000313" key="3">
    <source>
        <dbReference type="Proteomes" id="UP000007635"/>
    </source>
</evidence>
<dbReference type="GeneTree" id="ENSGT00990000203723"/>
<feature type="region of interest" description="Disordered" evidence="1">
    <location>
        <begin position="566"/>
        <end position="939"/>
    </location>
</feature>
<feature type="region of interest" description="Disordered" evidence="1">
    <location>
        <begin position="175"/>
        <end position="200"/>
    </location>
</feature>